<dbReference type="PROSITE" id="PS50089">
    <property type="entry name" value="ZF_RING_2"/>
    <property type="match status" value="1"/>
</dbReference>
<evidence type="ECO:0000256" key="6">
    <source>
        <dbReference type="ARBA" id="ARBA00022771"/>
    </source>
</evidence>
<dbReference type="CDD" id="cd16455">
    <property type="entry name" value="RING-H2_AMFR"/>
    <property type="match status" value="1"/>
</dbReference>
<feature type="transmembrane region" description="Helical" evidence="13">
    <location>
        <begin position="197"/>
        <end position="219"/>
    </location>
</feature>
<keyword evidence="10 13" id="KW-0472">Membrane</keyword>
<evidence type="ECO:0000256" key="2">
    <source>
        <dbReference type="ARBA" id="ARBA00004906"/>
    </source>
</evidence>
<evidence type="ECO:0000256" key="7">
    <source>
        <dbReference type="ARBA" id="ARBA00022786"/>
    </source>
</evidence>
<keyword evidence="4 13" id="KW-0812">Transmembrane</keyword>
<dbReference type="Pfam" id="PF13639">
    <property type="entry name" value="zf-RING_2"/>
    <property type="match status" value="1"/>
</dbReference>
<dbReference type="Proteomes" id="UP001177003">
    <property type="component" value="Chromosome 2"/>
</dbReference>
<evidence type="ECO:0000259" key="14">
    <source>
        <dbReference type="PROSITE" id="PS50089"/>
    </source>
</evidence>
<evidence type="ECO:0000256" key="13">
    <source>
        <dbReference type="SAM" id="Phobius"/>
    </source>
</evidence>
<comment type="subcellular location">
    <subcellularLocation>
        <location evidence="1">Membrane</location>
        <topology evidence="1">Multi-pass membrane protein</topology>
    </subcellularLocation>
</comment>
<name>A0AA35YH91_LACSI</name>
<keyword evidence="17" id="KW-1185">Reference proteome</keyword>
<dbReference type="GO" id="GO:0034052">
    <property type="term" value="P:positive regulation of plant-type hypersensitive response"/>
    <property type="evidence" value="ECO:0007669"/>
    <property type="project" value="TreeGrafter"/>
</dbReference>
<dbReference type="SMART" id="SM00546">
    <property type="entry name" value="CUE"/>
    <property type="match status" value="1"/>
</dbReference>
<evidence type="ECO:0000313" key="16">
    <source>
        <dbReference type="EMBL" id="CAI9273966.1"/>
    </source>
</evidence>
<dbReference type="GO" id="GO:0005886">
    <property type="term" value="C:plasma membrane"/>
    <property type="evidence" value="ECO:0007669"/>
    <property type="project" value="TreeGrafter"/>
</dbReference>
<feature type="compositionally biased region" description="Polar residues" evidence="12">
    <location>
        <begin position="431"/>
        <end position="451"/>
    </location>
</feature>
<feature type="transmembrane region" description="Helical" evidence="13">
    <location>
        <begin position="65"/>
        <end position="86"/>
    </location>
</feature>
<dbReference type="InterPro" id="IPR013083">
    <property type="entry name" value="Znf_RING/FYVE/PHD"/>
</dbReference>
<dbReference type="GO" id="GO:0043130">
    <property type="term" value="F:ubiquitin binding"/>
    <property type="evidence" value="ECO:0007669"/>
    <property type="project" value="InterPro"/>
</dbReference>
<accession>A0AA35YH91</accession>
<dbReference type="Gene3D" id="3.30.40.10">
    <property type="entry name" value="Zinc/RING finger domain, C3HC4 (zinc finger)"/>
    <property type="match status" value="1"/>
</dbReference>
<evidence type="ECO:0000256" key="10">
    <source>
        <dbReference type="ARBA" id="ARBA00023136"/>
    </source>
</evidence>
<feature type="transmembrane region" description="Helical" evidence="13">
    <location>
        <begin position="12"/>
        <end position="30"/>
    </location>
</feature>
<feature type="compositionally biased region" description="Low complexity" evidence="12">
    <location>
        <begin position="399"/>
        <end position="423"/>
    </location>
</feature>
<gene>
    <name evidence="16" type="ORF">LSALG_LOCUS14080</name>
</gene>
<dbReference type="GO" id="GO:0061630">
    <property type="term" value="F:ubiquitin protein ligase activity"/>
    <property type="evidence" value="ECO:0007669"/>
    <property type="project" value="TreeGrafter"/>
</dbReference>
<dbReference type="InterPro" id="IPR057992">
    <property type="entry name" value="TPR_SYVN1_N"/>
</dbReference>
<evidence type="ECO:0008006" key="18">
    <source>
        <dbReference type="Google" id="ProtNLM"/>
    </source>
</evidence>
<evidence type="ECO:0000259" key="15">
    <source>
        <dbReference type="PROSITE" id="PS51140"/>
    </source>
</evidence>
<dbReference type="GO" id="GO:0016567">
    <property type="term" value="P:protein ubiquitination"/>
    <property type="evidence" value="ECO:0007669"/>
    <property type="project" value="TreeGrafter"/>
</dbReference>
<feature type="transmembrane region" description="Helical" evidence="13">
    <location>
        <begin position="106"/>
        <end position="125"/>
    </location>
</feature>
<keyword evidence="8" id="KW-0862">Zinc</keyword>
<keyword evidence="3" id="KW-0808">Transferase</keyword>
<evidence type="ECO:0000256" key="9">
    <source>
        <dbReference type="ARBA" id="ARBA00022989"/>
    </source>
</evidence>
<evidence type="ECO:0000256" key="3">
    <source>
        <dbReference type="ARBA" id="ARBA00022679"/>
    </source>
</evidence>
<evidence type="ECO:0000256" key="8">
    <source>
        <dbReference type="ARBA" id="ARBA00022833"/>
    </source>
</evidence>
<dbReference type="FunFam" id="3.30.40.10:FF:000259">
    <property type="entry name" value="E3 ubiquitin protein ligase RIN2"/>
    <property type="match status" value="1"/>
</dbReference>
<dbReference type="PANTHER" id="PTHR15067">
    <property type="entry name" value="E3 UBIQUITIN-PROTEIN LIGASE RNF8"/>
    <property type="match status" value="1"/>
</dbReference>
<dbReference type="GO" id="GO:0006511">
    <property type="term" value="P:ubiquitin-dependent protein catabolic process"/>
    <property type="evidence" value="ECO:0007669"/>
    <property type="project" value="TreeGrafter"/>
</dbReference>
<feature type="region of interest" description="Disordered" evidence="12">
    <location>
        <begin position="518"/>
        <end position="562"/>
    </location>
</feature>
<feature type="transmembrane region" description="Helical" evidence="13">
    <location>
        <begin position="264"/>
        <end position="283"/>
    </location>
</feature>
<dbReference type="SUPFAM" id="SSF57850">
    <property type="entry name" value="RING/U-box"/>
    <property type="match status" value="1"/>
</dbReference>
<keyword evidence="7" id="KW-0833">Ubl conjugation pathway</keyword>
<feature type="transmembrane region" description="Helical" evidence="13">
    <location>
        <begin position="169"/>
        <end position="191"/>
    </location>
</feature>
<protein>
    <recommendedName>
        <fullName evidence="18">RING-type E3 ubiquitin transferase</fullName>
    </recommendedName>
</protein>
<feature type="transmembrane region" description="Helical" evidence="13">
    <location>
        <begin position="289"/>
        <end position="310"/>
    </location>
</feature>
<dbReference type="GO" id="GO:0000151">
    <property type="term" value="C:ubiquitin ligase complex"/>
    <property type="evidence" value="ECO:0007669"/>
    <property type="project" value="TreeGrafter"/>
</dbReference>
<dbReference type="Pfam" id="PF25563">
    <property type="entry name" value="TPR_SYVN1_N"/>
    <property type="match status" value="1"/>
</dbReference>
<dbReference type="AlphaFoldDB" id="A0AA35YH91"/>
<keyword evidence="6 11" id="KW-0863">Zinc-finger</keyword>
<evidence type="ECO:0000256" key="4">
    <source>
        <dbReference type="ARBA" id="ARBA00022692"/>
    </source>
</evidence>
<evidence type="ECO:0000256" key="11">
    <source>
        <dbReference type="PROSITE-ProRule" id="PRU00175"/>
    </source>
</evidence>
<feature type="compositionally biased region" description="Low complexity" evidence="12">
    <location>
        <begin position="518"/>
        <end position="540"/>
    </location>
</feature>
<dbReference type="GO" id="GO:0008270">
    <property type="term" value="F:zinc ion binding"/>
    <property type="evidence" value="ECO:0007669"/>
    <property type="project" value="UniProtKB-KW"/>
</dbReference>
<organism evidence="16 17">
    <name type="scientific">Lactuca saligna</name>
    <name type="common">Willowleaf lettuce</name>
    <dbReference type="NCBI Taxonomy" id="75948"/>
    <lineage>
        <taxon>Eukaryota</taxon>
        <taxon>Viridiplantae</taxon>
        <taxon>Streptophyta</taxon>
        <taxon>Embryophyta</taxon>
        <taxon>Tracheophyta</taxon>
        <taxon>Spermatophyta</taxon>
        <taxon>Magnoliopsida</taxon>
        <taxon>eudicotyledons</taxon>
        <taxon>Gunneridae</taxon>
        <taxon>Pentapetalae</taxon>
        <taxon>asterids</taxon>
        <taxon>campanulids</taxon>
        <taxon>Asterales</taxon>
        <taxon>Asteraceae</taxon>
        <taxon>Cichorioideae</taxon>
        <taxon>Cichorieae</taxon>
        <taxon>Lactucinae</taxon>
        <taxon>Lactuca</taxon>
    </lineage>
</organism>
<sequence length="692" mass="76771">MKFTLYPMGVGYLSISAVCTVLSFIGLQYWTEVSYVKLKSDGLMGENLLHPGVANRVLELLLSSYTTVALVVNFVLNIFILIILSLKTIFFDELHATESRKTVERLVNYVIYKGTFLPLVVPPTLVRAGLWSTWLTVLCSLKMFQALARDRLERLNASPSATPWTYFRVYCVLLLVVIVDAVWIRTCLLIYQTIPSSMFLLLFFEPLSIAFETLQAILVHGFQLVDIWVHHSAGNTTNSKISKLLDMSAAGSLWEWKSVILRNVGFFLDIMTLLMALGHYVQIWRLHGMTFHLVDAMLFLNIRALVSAVAKRTRGFIKLRIALGTLHGALPDATSEEIQAYDDECAICREPMAKAKKLSCNHLFHLSCLRSWLDQGLSDNYSCPTCRKPLFVGRGTPEGGNNNNNSNSNSNNSVGVVGNSVDVSGDEQLARQLSRQQSVPGPTLVPNQIQSPLDHHDDWRRLEADSGWLGFDGGAGPSRSVGLGRVQMMMRHLAAVGETYAQTALEDAAWNLWPVNPSHSQASTSTSTSSSNNPNPSTSTVRHRGGGGHTAGGGSLIRTTPPPPVLDVDLSNIIAMAETVREVLPHVPDELILRDLQRTNSVSVTVNNLLQMDSDSGGGQVRSRCFYWGLVFLIWDSRRFKSLLPYGTGYGYGYGTISPGLHYPTKHHHLNKALFVYSFSFNVYFIEVVEIV</sequence>
<feature type="region of interest" description="Disordered" evidence="12">
    <location>
        <begin position="397"/>
        <end position="452"/>
    </location>
</feature>
<feature type="domain" description="RING-type" evidence="14">
    <location>
        <begin position="345"/>
        <end position="387"/>
    </location>
</feature>
<evidence type="ECO:0000256" key="1">
    <source>
        <dbReference type="ARBA" id="ARBA00004141"/>
    </source>
</evidence>
<dbReference type="GO" id="GO:0005829">
    <property type="term" value="C:cytosol"/>
    <property type="evidence" value="ECO:0007669"/>
    <property type="project" value="TreeGrafter"/>
</dbReference>
<proteinExistence type="predicted"/>
<dbReference type="EMBL" id="OX465078">
    <property type="protein sequence ID" value="CAI9273966.1"/>
    <property type="molecule type" value="Genomic_DNA"/>
</dbReference>
<dbReference type="PROSITE" id="PS51140">
    <property type="entry name" value="CUE"/>
    <property type="match status" value="1"/>
</dbReference>
<dbReference type="Gene3D" id="1.10.8.10">
    <property type="entry name" value="DNA helicase RuvA subunit, C-terminal domain"/>
    <property type="match status" value="1"/>
</dbReference>
<keyword evidence="5" id="KW-0479">Metal-binding</keyword>
<dbReference type="InterPro" id="IPR001841">
    <property type="entry name" value="Znf_RING"/>
</dbReference>
<keyword evidence="9 13" id="KW-1133">Transmembrane helix</keyword>
<evidence type="ECO:0000313" key="17">
    <source>
        <dbReference type="Proteomes" id="UP001177003"/>
    </source>
</evidence>
<evidence type="ECO:0000256" key="5">
    <source>
        <dbReference type="ARBA" id="ARBA00022723"/>
    </source>
</evidence>
<comment type="pathway">
    <text evidence="2">Protein modification; protein ubiquitination.</text>
</comment>
<feature type="domain" description="CUE" evidence="15">
    <location>
        <begin position="572"/>
        <end position="614"/>
    </location>
</feature>
<dbReference type="SMART" id="SM00184">
    <property type="entry name" value="RING"/>
    <property type="match status" value="1"/>
</dbReference>
<dbReference type="PANTHER" id="PTHR15067:SF4">
    <property type="entry name" value="E3 UBIQUITIN-PROTEIN LIGASE RNF8"/>
    <property type="match status" value="1"/>
</dbReference>
<dbReference type="InterPro" id="IPR003892">
    <property type="entry name" value="CUE"/>
</dbReference>
<dbReference type="Pfam" id="PF02845">
    <property type="entry name" value="CUE"/>
    <property type="match status" value="1"/>
</dbReference>
<reference evidence="16" key="1">
    <citation type="submission" date="2023-04" db="EMBL/GenBank/DDBJ databases">
        <authorList>
            <person name="Vijverberg K."/>
            <person name="Xiong W."/>
            <person name="Schranz E."/>
        </authorList>
    </citation>
    <scope>NUCLEOTIDE SEQUENCE</scope>
</reference>
<evidence type="ECO:0000256" key="12">
    <source>
        <dbReference type="SAM" id="MobiDB-lite"/>
    </source>
</evidence>